<evidence type="ECO:0000259" key="9">
    <source>
        <dbReference type="Pfam" id="PF02875"/>
    </source>
</evidence>
<evidence type="ECO:0000259" key="10">
    <source>
        <dbReference type="Pfam" id="PF08245"/>
    </source>
</evidence>
<evidence type="ECO:0000256" key="4">
    <source>
        <dbReference type="ARBA" id="ARBA00022598"/>
    </source>
</evidence>
<keyword evidence="12" id="KW-1185">Reference proteome</keyword>
<keyword evidence="7 8" id="KW-0961">Cell wall biogenesis/degradation</keyword>
<keyword evidence="7 8" id="KW-0573">Peptidoglycan synthesis</keyword>
<comment type="similarity">
    <text evidence="7">Belongs to the MurCDEF family.</text>
</comment>
<dbReference type="SUPFAM" id="SSF53244">
    <property type="entry name" value="MurD-like peptide ligases, peptide-binding domain"/>
    <property type="match status" value="1"/>
</dbReference>
<dbReference type="RefSeq" id="WP_058483865.1">
    <property type="nucleotide sequence ID" value="NZ_CAAAII010000018.1"/>
</dbReference>
<dbReference type="GO" id="GO:0008360">
    <property type="term" value="P:regulation of cell shape"/>
    <property type="evidence" value="ECO:0007669"/>
    <property type="project" value="UniProtKB-KW"/>
</dbReference>
<feature type="domain" description="Mur ligase central" evidence="10">
    <location>
        <begin position="138"/>
        <end position="311"/>
    </location>
</feature>
<gene>
    <name evidence="11" type="primary">murD_2</name>
    <name evidence="7" type="synonym">murD</name>
    <name evidence="11" type="ORF">Lspi_1946</name>
</gene>
<dbReference type="Gene3D" id="3.90.190.20">
    <property type="entry name" value="Mur ligase, C-terminal domain"/>
    <property type="match status" value="1"/>
</dbReference>
<dbReference type="GO" id="GO:0071555">
    <property type="term" value="P:cell wall organization"/>
    <property type="evidence" value="ECO:0007669"/>
    <property type="project" value="UniProtKB-KW"/>
</dbReference>
<dbReference type="Pfam" id="PF08245">
    <property type="entry name" value="Mur_ligase_M"/>
    <property type="match status" value="1"/>
</dbReference>
<dbReference type="GO" id="GO:0009252">
    <property type="term" value="P:peptidoglycan biosynthetic process"/>
    <property type="evidence" value="ECO:0007669"/>
    <property type="project" value="UniProtKB-UniRule"/>
</dbReference>
<feature type="binding site" evidence="7">
    <location>
        <begin position="140"/>
        <end position="146"/>
    </location>
    <ligand>
        <name>ATP</name>
        <dbReference type="ChEBI" id="CHEBI:30616"/>
    </ligand>
</feature>
<dbReference type="PATRIC" id="fig|452.5.peg.2140"/>
<reference evidence="11 12" key="1">
    <citation type="submission" date="2015-11" db="EMBL/GenBank/DDBJ databases">
        <title>Genomic analysis of 38 Legionella species identifies large and diverse effector repertoires.</title>
        <authorList>
            <person name="Burstein D."/>
            <person name="Amaro F."/>
            <person name="Zusman T."/>
            <person name="Lifshitz Z."/>
            <person name="Cohen O."/>
            <person name="Gilbert J.A."/>
            <person name="Pupko T."/>
            <person name="Shuman H.A."/>
            <person name="Segal G."/>
        </authorList>
    </citation>
    <scope>NUCLEOTIDE SEQUENCE [LARGE SCALE GENOMIC DNA]</scope>
    <source>
        <strain evidence="11 12">Mt.St.Helens-9</strain>
    </source>
</reference>
<dbReference type="UniPathway" id="UPA00219"/>
<dbReference type="EC" id="6.3.2.9" evidence="7 8"/>
<evidence type="ECO:0000313" key="12">
    <source>
        <dbReference type="Proteomes" id="UP000054877"/>
    </source>
</evidence>
<evidence type="ECO:0000256" key="2">
    <source>
        <dbReference type="ARBA" id="ARBA00004752"/>
    </source>
</evidence>
<evidence type="ECO:0000256" key="5">
    <source>
        <dbReference type="ARBA" id="ARBA00022741"/>
    </source>
</evidence>
<dbReference type="Gene3D" id="3.40.1190.10">
    <property type="entry name" value="Mur-like, catalytic domain"/>
    <property type="match status" value="1"/>
</dbReference>
<dbReference type="GO" id="GO:0008764">
    <property type="term" value="F:UDP-N-acetylmuramoylalanine-D-glutamate ligase activity"/>
    <property type="evidence" value="ECO:0007669"/>
    <property type="project" value="UniProtKB-UniRule"/>
</dbReference>
<dbReference type="InterPro" id="IPR013221">
    <property type="entry name" value="Mur_ligase_cen"/>
</dbReference>
<dbReference type="EMBL" id="LNYX01000030">
    <property type="protein sequence ID" value="KTD62096.1"/>
    <property type="molecule type" value="Genomic_DNA"/>
</dbReference>
<dbReference type="Pfam" id="PF21799">
    <property type="entry name" value="MurD-like_N"/>
    <property type="match status" value="1"/>
</dbReference>
<dbReference type="SUPFAM" id="SSF53623">
    <property type="entry name" value="MurD-like peptide ligases, catalytic domain"/>
    <property type="match status" value="1"/>
</dbReference>
<comment type="pathway">
    <text evidence="2 7 8">Cell wall biogenesis; peptidoglycan biosynthesis.</text>
</comment>
<organism evidence="11 12">
    <name type="scientific">Legionella spiritensis</name>
    <dbReference type="NCBI Taxonomy" id="452"/>
    <lineage>
        <taxon>Bacteria</taxon>
        <taxon>Pseudomonadati</taxon>
        <taxon>Pseudomonadota</taxon>
        <taxon>Gammaproteobacteria</taxon>
        <taxon>Legionellales</taxon>
        <taxon>Legionellaceae</taxon>
        <taxon>Legionella</taxon>
    </lineage>
</organism>
<evidence type="ECO:0000313" key="11">
    <source>
        <dbReference type="EMBL" id="KTD62096.1"/>
    </source>
</evidence>
<keyword evidence="3 7" id="KW-0963">Cytoplasm</keyword>
<dbReference type="InterPro" id="IPR005762">
    <property type="entry name" value="MurD"/>
</dbReference>
<name>A0A0W0YYX2_LEGSP</name>
<comment type="subcellular location">
    <subcellularLocation>
        <location evidence="1 7 8">Cytoplasm</location>
    </subcellularLocation>
</comment>
<keyword evidence="7 8" id="KW-0132">Cell division</keyword>
<dbReference type="AlphaFoldDB" id="A0A0W0YYX2"/>
<dbReference type="InterPro" id="IPR036565">
    <property type="entry name" value="Mur-like_cat_sf"/>
</dbReference>
<evidence type="ECO:0000256" key="1">
    <source>
        <dbReference type="ARBA" id="ARBA00004496"/>
    </source>
</evidence>
<keyword evidence="4 7" id="KW-0436">Ligase</keyword>
<dbReference type="GO" id="GO:0005737">
    <property type="term" value="C:cytoplasm"/>
    <property type="evidence" value="ECO:0007669"/>
    <property type="project" value="UniProtKB-SubCell"/>
</dbReference>
<evidence type="ECO:0000256" key="3">
    <source>
        <dbReference type="ARBA" id="ARBA00022490"/>
    </source>
</evidence>
<dbReference type="SUPFAM" id="SSF51984">
    <property type="entry name" value="MurCD N-terminal domain"/>
    <property type="match status" value="1"/>
</dbReference>
<dbReference type="Pfam" id="PF02875">
    <property type="entry name" value="Mur_ligase_C"/>
    <property type="match status" value="1"/>
</dbReference>
<proteinExistence type="inferred from homology"/>
<dbReference type="GO" id="GO:0051301">
    <property type="term" value="P:cell division"/>
    <property type="evidence" value="ECO:0007669"/>
    <property type="project" value="UniProtKB-KW"/>
</dbReference>
<keyword evidence="7 8" id="KW-0133">Cell shape</keyword>
<protein>
    <recommendedName>
        <fullName evidence="7 8">UDP-N-acetylmuramoylalanine--D-glutamate ligase</fullName>
        <ecNumber evidence="7 8">6.3.2.9</ecNumber>
    </recommendedName>
    <alternativeName>
        <fullName evidence="7">D-glutamic acid-adding enzyme</fullName>
    </alternativeName>
    <alternativeName>
        <fullName evidence="7">UDP-N-acetylmuramoyl-L-alanyl-D-glutamate synthetase</fullName>
    </alternativeName>
</protein>
<keyword evidence="6 7" id="KW-0067">ATP-binding</keyword>
<feature type="domain" description="Mur ligase C-terminal" evidence="9">
    <location>
        <begin position="336"/>
        <end position="449"/>
    </location>
</feature>
<dbReference type="InterPro" id="IPR036615">
    <property type="entry name" value="Mur_ligase_C_dom_sf"/>
</dbReference>
<comment type="function">
    <text evidence="7 8">Cell wall formation. Catalyzes the addition of glutamate to the nucleotide precursor UDP-N-acetylmuramoyl-L-alanine (UMA).</text>
</comment>
<accession>A0A0W0YYX2</accession>
<dbReference type="NCBIfam" id="TIGR01087">
    <property type="entry name" value="murD"/>
    <property type="match status" value="1"/>
</dbReference>
<dbReference type="Gene3D" id="3.40.50.720">
    <property type="entry name" value="NAD(P)-binding Rossmann-like Domain"/>
    <property type="match status" value="1"/>
</dbReference>
<dbReference type="PANTHER" id="PTHR43692">
    <property type="entry name" value="UDP-N-ACETYLMURAMOYLALANINE--D-GLUTAMATE LIGASE"/>
    <property type="match status" value="1"/>
</dbReference>
<keyword evidence="5 7" id="KW-0547">Nucleotide-binding</keyword>
<evidence type="ECO:0000256" key="8">
    <source>
        <dbReference type="RuleBase" id="RU003664"/>
    </source>
</evidence>
<evidence type="ECO:0000256" key="6">
    <source>
        <dbReference type="ARBA" id="ARBA00022840"/>
    </source>
</evidence>
<comment type="catalytic activity">
    <reaction evidence="7 8">
        <text>UDP-N-acetyl-alpha-D-muramoyl-L-alanine + D-glutamate + ATP = UDP-N-acetyl-alpha-D-muramoyl-L-alanyl-D-glutamate + ADP + phosphate + H(+)</text>
        <dbReference type="Rhea" id="RHEA:16429"/>
        <dbReference type="ChEBI" id="CHEBI:15378"/>
        <dbReference type="ChEBI" id="CHEBI:29986"/>
        <dbReference type="ChEBI" id="CHEBI:30616"/>
        <dbReference type="ChEBI" id="CHEBI:43474"/>
        <dbReference type="ChEBI" id="CHEBI:83898"/>
        <dbReference type="ChEBI" id="CHEBI:83900"/>
        <dbReference type="ChEBI" id="CHEBI:456216"/>
        <dbReference type="EC" id="6.3.2.9"/>
    </reaction>
</comment>
<comment type="caution">
    <text evidence="11">The sequence shown here is derived from an EMBL/GenBank/DDBJ whole genome shotgun (WGS) entry which is preliminary data.</text>
</comment>
<dbReference type="Proteomes" id="UP000054877">
    <property type="component" value="Unassembled WGS sequence"/>
</dbReference>
<sequence>MVNHVQEKLACQADEAESGVTAIIGLDGFGASCMEFLARRGAKMSGTYNLDEIKHLISPRLYADLCQSVDKIRLSWPDIEINANFFDEKLLDKADRFVLSPGISYWSPFLNKYKDKGIPIFTELDLFRRYTSAPMVAVTGTNGKSSVTDLVSTMLGVARRNIITGGNFKTLMMDLIAPEEPEMYLLELSSFQLEAVTSLPLKTAALLNISPDHMDRYPNFSAYRRAKFNIFNHCEHAVIHRDIKIDHSVIKNGANIIRFGLQNPSHDEFGIKNHKKRDYLAYGQDCLIALDDLTQNGKHHYENILAAMAIAHTIGISVEDMRHAIKSHKSLAHSCQFITCHEQISWFNDSKAVNVAACLNAIDYVRSKVSGQLVLIAGGFSRPADFTPLQSVVKQHVKHAILFGKSAVRLREALEGVTPVTIVNTLKDAVTNANKIANAGDAVLLSPACASYDMFKNYKHRGDEFVKCVTKITQQP</sequence>
<keyword evidence="7 8" id="KW-0131">Cell cycle</keyword>
<dbReference type="STRING" id="452.Lspi_1946"/>
<evidence type="ECO:0000256" key="7">
    <source>
        <dbReference type="HAMAP-Rule" id="MF_00639"/>
    </source>
</evidence>
<dbReference type="PANTHER" id="PTHR43692:SF1">
    <property type="entry name" value="UDP-N-ACETYLMURAMOYLALANINE--D-GLUTAMATE LIGASE"/>
    <property type="match status" value="1"/>
</dbReference>
<dbReference type="InterPro" id="IPR004101">
    <property type="entry name" value="Mur_ligase_C"/>
</dbReference>
<dbReference type="GO" id="GO:0005524">
    <property type="term" value="F:ATP binding"/>
    <property type="evidence" value="ECO:0007669"/>
    <property type="project" value="UniProtKB-UniRule"/>
</dbReference>
<dbReference type="OrthoDB" id="9809796at2"/>
<dbReference type="HAMAP" id="MF_00639">
    <property type="entry name" value="MurD"/>
    <property type="match status" value="1"/>
</dbReference>